<evidence type="ECO:0000313" key="3">
    <source>
        <dbReference type="EMBL" id="WEL37836.1"/>
    </source>
</evidence>
<dbReference type="CDD" id="cd02947">
    <property type="entry name" value="TRX_family"/>
    <property type="match status" value="1"/>
</dbReference>
<dbReference type="PROSITE" id="PS00194">
    <property type="entry name" value="THIOREDOXIN_1"/>
    <property type="match status" value="1"/>
</dbReference>
<dbReference type="Pfam" id="PF00085">
    <property type="entry name" value="Thioredoxin"/>
    <property type="match status" value="1"/>
</dbReference>
<dbReference type="InterPro" id="IPR013766">
    <property type="entry name" value="Thioredoxin_domain"/>
</dbReference>
<reference evidence="2" key="1">
    <citation type="submission" date="2021-05" db="EMBL/GenBank/DDBJ databases">
        <title>Encephalitozoon hellem ATCC 50604 Complete Genome.</title>
        <authorList>
            <person name="Mascarenhas dos Santos A.C."/>
            <person name="Julian A.T."/>
            <person name="Pombert J.-F."/>
        </authorList>
    </citation>
    <scope>NUCLEOTIDE SEQUENCE</scope>
    <source>
        <strain evidence="2">ATCC 50604</strain>
    </source>
</reference>
<sequence length="131" mass="14840">MPIVVRDFSGMSPEEIKEKVKELGKPVLLKFSSEGCGPCEDLKEKLSQYKTDLEINIFELCRTRSFSYASLWDEFDITAFPTVVLVDKNMKEVQDKNGSQGAPTRIIGSNIRKFEELVKGYAHLFEQAASQ</sequence>
<evidence type="ECO:0000259" key="1">
    <source>
        <dbReference type="Pfam" id="PF00085"/>
    </source>
</evidence>
<dbReference type="SUPFAM" id="SSF52833">
    <property type="entry name" value="Thioredoxin-like"/>
    <property type="match status" value="1"/>
</dbReference>
<keyword evidence="5" id="KW-1185">Reference proteome</keyword>
<dbReference type="InterPro" id="IPR036249">
    <property type="entry name" value="Thioredoxin-like_sf"/>
</dbReference>
<name>A0A9Q9CAE5_ENCHE</name>
<dbReference type="Gene3D" id="3.40.30.10">
    <property type="entry name" value="Glutaredoxin"/>
    <property type="match status" value="1"/>
</dbReference>
<dbReference type="InterPro" id="IPR017937">
    <property type="entry name" value="Thioredoxin_CS"/>
</dbReference>
<gene>
    <name evidence="2" type="ORF">GPU96_01g00970</name>
    <name evidence="3" type="ORF">PFJ87_01g00900</name>
</gene>
<proteinExistence type="predicted"/>
<reference evidence="3 5" key="2">
    <citation type="submission" date="2023-02" db="EMBL/GenBank/DDBJ databases">
        <title>Encephalitozoon hellem ATCC 50451 complete genome.</title>
        <authorList>
            <person name="Mascarenhas dos Santos A.C."/>
            <person name="Julian A.T."/>
            <person name="Pombert J.-F."/>
        </authorList>
    </citation>
    <scope>NUCLEOTIDE SEQUENCE [LARGE SCALE GENOMIC DNA]</scope>
    <source>
        <strain evidence="3 5">ATCC 50451</strain>
    </source>
</reference>
<dbReference type="OrthoDB" id="2121326at2759"/>
<protein>
    <submittedName>
        <fullName evidence="2">Thioredoxin</fullName>
    </submittedName>
</protein>
<accession>A0A9Q9CAE5</accession>
<organism evidence="2 4">
    <name type="scientific">Encephalitozoon hellem</name>
    <name type="common">Microsporidian parasite</name>
    <dbReference type="NCBI Taxonomy" id="27973"/>
    <lineage>
        <taxon>Eukaryota</taxon>
        <taxon>Fungi</taxon>
        <taxon>Fungi incertae sedis</taxon>
        <taxon>Microsporidia</taxon>
        <taxon>Unikaryonidae</taxon>
        <taxon>Encephalitozoon</taxon>
    </lineage>
</organism>
<dbReference type="Proteomes" id="UP001217963">
    <property type="component" value="Chromosome I"/>
</dbReference>
<dbReference type="AlphaFoldDB" id="A0A9Q9CAE5"/>
<dbReference type="EMBL" id="CP075147">
    <property type="protein sequence ID" value="UTX42394.1"/>
    <property type="molecule type" value="Genomic_DNA"/>
</dbReference>
<feature type="domain" description="Thioredoxin" evidence="1">
    <location>
        <begin position="12"/>
        <end position="100"/>
    </location>
</feature>
<dbReference type="Proteomes" id="UP001059546">
    <property type="component" value="Chromosome I"/>
</dbReference>
<evidence type="ECO:0000313" key="2">
    <source>
        <dbReference type="EMBL" id="UTX42394.1"/>
    </source>
</evidence>
<dbReference type="EMBL" id="CP119062">
    <property type="protein sequence ID" value="WEL37836.1"/>
    <property type="molecule type" value="Genomic_DNA"/>
</dbReference>
<evidence type="ECO:0000313" key="4">
    <source>
        <dbReference type="Proteomes" id="UP001059546"/>
    </source>
</evidence>
<evidence type="ECO:0000313" key="5">
    <source>
        <dbReference type="Proteomes" id="UP001217963"/>
    </source>
</evidence>